<reference evidence="2 3" key="1">
    <citation type="submission" date="2020-11" db="EMBL/GenBank/DDBJ databases">
        <authorList>
            <person name="Kim M.K."/>
        </authorList>
    </citation>
    <scope>NUCLEOTIDE SEQUENCE [LARGE SCALE GENOMIC DNA]</scope>
    <source>
        <strain evidence="2 3">BT290</strain>
    </source>
</reference>
<organism evidence="2 3">
    <name type="scientific">Microvirga terrestris</name>
    <dbReference type="NCBI Taxonomy" id="2791024"/>
    <lineage>
        <taxon>Bacteria</taxon>
        <taxon>Pseudomonadati</taxon>
        <taxon>Pseudomonadota</taxon>
        <taxon>Alphaproteobacteria</taxon>
        <taxon>Hyphomicrobiales</taxon>
        <taxon>Methylobacteriaceae</taxon>
        <taxon>Microvirga</taxon>
    </lineage>
</organism>
<comment type="caution">
    <text evidence="2">The sequence shown here is derived from an EMBL/GenBank/DDBJ whole genome shotgun (WGS) entry which is preliminary data.</text>
</comment>
<accession>A0ABS0HPL6</accession>
<gene>
    <name evidence="2" type="ORF">I2H36_04755</name>
</gene>
<evidence type="ECO:0000313" key="3">
    <source>
        <dbReference type="Proteomes" id="UP000611708"/>
    </source>
</evidence>
<feature type="region of interest" description="Disordered" evidence="1">
    <location>
        <begin position="289"/>
        <end position="315"/>
    </location>
</feature>
<dbReference type="EMBL" id="JADQDN010000002">
    <property type="protein sequence ID" value="MBF9195339.1"/>
    <property type="molecule type" value="Genomic_DNA"/>
</dbReference>
<keyword evidence="3" id="KW-1185">Reference proteome</keyword>
<dbReference type="Proteomes" id="UP000611708">
    <property type="component" value="Unassembled WGS sequence"/>
</dbReference>
<dbReference type="RefSeq" id="WP_196262732.1">
    <property type="nucleotide sequence ID" value="NZ_JADQDN010000002.1"/>
</dbReference>
<name>A0ABS0HPL6_9HYPH</name>
<evidence type="ECO:0000256" key="1">
    <source>
        <dbReference type="SAM" id="MobiDB-lite"/>
    </source>
</evidence>
<feature type="compositionally biased region" description="Polar residues" evidence="1">
    <location>
        <begin position="306"/>
        <end position="315"/>
    </location>
</feature>
<evidence type="ECO:0000313" key="2">
    <source>
        <dbReference type="EMBL" id="MBF9195339.1"/>
    </source>
</evidence>
<protein>
    <submittedName>
        <fullName evidence="2">Uncharacterized protein</fullName>
    </submittedName>
</protein>
<proteinExistence type="predicted"/>
<sequence>MQTETVLNPTERVTIIKFTPEQYDAFPLSSTAWLDWRLIERNRDREAVAHAILLFPFISGRLSPSRGCGIDVSQPLRGFFSPRHVLVEGVEMAPARIPSGTRTAILCDGSYRSAAALGAFEHDLAIRLSESTYTTSIGPRNAIVSSNFGLFARRDGQLNAILPTIAAAVLFAEDLGLARLVLPILELTAVEIDLFARLTMLLAAVNIAVEAPLLGVGFEALQEFLASPIGLATFLSERHQDRMHPEDLTDFWIAKLLSARSGGEIAGEKEAARRLRELHEAGAVLSDRERGLIMPDGSEQEPSIDGPTSQPKTVS</sequence>